<evidence type="ECO:0000313" key="8">
    <source>
        <dbReference type="EMBL" id="KAH0469188.1"/>
    </source>
</evidence>
<evidence type="ECO:0000256" key="5">
    <source>
        <dbReference type="ARBA" id="ARBA00023242"/>
    </source>
</evidence>
<comment type="caution">
    <text evidence="8">The sequence shown here is derived from an EMBL/GenBank/DDBJ whole genome shotgun (WGS) entry which is preliminary data.</text>
</comment>
<gene>
    <name evidence="8" type="ORF">IEQ34_002420</name>
</gene>
<protein>
    <recommendedName>
        <fullName evidence="7">WRKY domain-containing protein</fullName>
    </recommendedName>
</protein>
<dbReference type="GO" id="GO:0005634">
    <property type="term" value="C:nucleus"/>
    <property type="evidence" value="ECO:0007669"/>
    <property type="project" value="UniProtKB-SubCell"/>
</dbReference>
<evidence type="ECO:0000256" key="3">
    <source>
        <dbReference type="ARBA" id="ARBA00023125"/>
    </source>
</evidence>
<feature type="compositionally biased region" description="Polar residues" evidence="6">
    <location>
        <begin position="211"/>
        <end position="221"/>
    </location>
</feature>
<dbReference type="AlphaFoldDB" id="A0AAV7HNT9"/>
<dbReference type="Gene3D" id="2.20.25.80">
    <property type="entry name" value="WRKY domain"/>
    <property type="match status" value="1"/>
</dbReference>
<accession>A0AAV7HNT9</accession>
<keyword evidence="3" id="KW-0238">DNA-binding</keyword>
<evidence type="ECO:0000256" key="6">
    <source>
        <dbReference type="SAM" id="MobiDB-lite"/>
    </source>
</evidence>
<evidence type="ECO:0000259" key="7">
    <source>
        <dbReference type="PROSITE" id="PS50811"/>
    </source>
</evidence>
<keyword evidence="5" id="KW-0539">Nucleus</keyword>
<keyword evidence="2" id="KW-0805">Transcription regulation</keyword>
<dbReference type="InterPro" id="IPR044810">
    <property type="entry name" value="WRKY_plant"/>
</dbReference>
<proteinExistence type="predicted"/>
<feature type="region of interest" description="Disordered" evidence="6">
    <location>
        <begin position="207"/>
        <end position="239"/>
    </location>
</feature>
<dbReference type="SMART" id="SM00774">
    <property type="entry name" value="WRKY"/>
    <property type="match status" value="1"/>
</dbReference>
<dbReference type="EMBL" id="JAGFBR010000003">
    <property type="protein sequence ID" value="KAH0469188.1"/>
    <property type="molecule type" value="Genomic_DNA"/>
</dbReference>
<dbReference type="InterPro" id="IPR018872">
    <property type="entry name" value="Zn-cluster-dom"/>
</dbReference>
<reference evidence="8 9" key="1">
    <citation type="journal article" date="2021" name="Hortic Res">
        <title>Chromosome-scale assembly of the Dendrobium chrysotoxum genome enhances the understanding of orchid evolution.</title>
        <authorList>
            <person name="Zhang Y."/>
            <person name="Zhang G.Q."/>
            <person name="Zhang D."/>
            <person name="Liu X.D."/>
            <person name="Xu X.Y."/>
            <person name="Sun W.H."/>
            <person name="Yu X."/>
            <person name="Zhu X."/>
            <person name="Wang Z.W."/>
            <person name="Zhao X."/>
            <person name="Zhong W.Y."/>
            <person name="Chen H."/>
            <person name="Yin W.L."/>
            <person name="Huang T."/>
            <person name="Niu S.C."/>
            <person name="Liu Z.J."/>
        </authorList>
    </citation>
    <scope>NUCLEOTIDE SEQUENCE [LARGE SCALE GENOMIC DNA]</scope>
    <source>
        <strain evidence="8">Lindl</strain>
    </source>
</reference>
<feature type="domain" description="WRKY" evidence="7">
    <location>
        <begin position="266"/>
        <end position="332"/>
    </location>
</feature>
<dbReference type="GO" id="GO:0003700">
    <property type="term" value="F:DNA-binding transcription factor activity"/>
    <property type="evidence" value="ECO:0007669"/>
    <property type="project" value="InterPro"/>
</dbReference>
<comment type="subcellular location">
    <subcellularLocation>
        <location evidence="1">Nucleus</location>
    </subcellularLocation>
</comment>
<dbReference type="SUPFAM" id="SSF118290">
    <property type="entry name" value="WRKY DNA-binding domain"/>
    <property type="match status" value="1"/>
</dbReference>
<dbReference type="PANTHER" id="PTHR31282">
    <property type="entry name" value="WRKY TRANSCRIPTION FACTOR 21-RELATED"/>
    <property type="match status" value="1"/>
</dbReference>
<keyword evidence="4" id="KW-0804">Transcription</keyword>
<dbReference type="FunFam" id="2.20.25.80:FF:000004">
    <property type="entry name" value="WRKY transcription factor 65"/>
    <property type="match status" value="1"/>
</dbReference>
<dbReference type="PROSITE" id="PS50811">
    <property type="entry name" value="WRKY"/>
    <property type="match status" value="1"/>
</dbReference>
<dbReference type="Pfam" id="PF03106">
    <property type="entry name" value="WRKY"/>
    <property type="match status" value="1"/>
</dbReference>
<evidence type="ECO:0000256" key="4">
    <source>
        <dbReference type="ARBA" id="ARBA00023163"/>
    </source>
</evidence>
<organism evidence="8 9">
    <name type="scientific">Dendrobium chrysotoxum</name>
    <name type="common">Orchid</name>
    <dbReference type="NCBI Taxonomy" id="161865"/>
    <lineage>
        <taxon>Eukaryota</taxon>
        <taxon>Viridiplantae</taxon>
        <taxon>Streptophyta</taxon>
        <taxon>Embryophyta</taxon>
        <taxon>Tracheophyta</taxon>
        <taxon>Spermatophyta</taxon>
        <taxon>Magnoliopsida</taxon>
        <taxon>Liliopsida</taxon>
        <taxon>Asparagales</taxon>
        <taxon>Orchidaceae</taxon>
        <taxon>Epidendroideae</taxon>
        <taxon>Malaxideae</taxon>
        <taxon>Dendrobiinae</taxon>
        <taxon>Dendrobium</taxon>
    </lineage>
</organism>
<evidence type="ECO:0000256" key="2">
    <source>
        <dbReference type="ARBA" id="ARBA00023015"/>
    </source>
</evidence>
<evidence type="ECO:0000256" key="1">
    <source>
        <dbReference type="ARBA" id="ARBA00004123"/>
    </source>
</evidence>
<sequence length="339" mass="37593">MEEVEGANRAAVESGHRLLSLLASKAEDEVQHRRNVMAETGETVSRFRKLAALLGNGVGHARVRRAKLSPQQTPFCHQKLILDSALAAKASPSANLLPRTGDLDRRIFLENKPVPQIHSAHPNPVQLATQFQYLHQQQKQNHSFQLQQHIKFQAEMLRRGNSGGINLKFDTPSCSQTMSSTTRSFLSSLSMDASGSVSGLDGKSFNLIGGPQSSEPSNLHSNPRRRCTGRGEDGSGKCASSGRCHCSKKRKLRLKRSIKVPAISNKLADIPPDEYSWRKYGQKPIKGSPYPRGYYKCSSMRGCPARKHVERCLEDPSMLIVTYEGEHSHNRLITQSTQT</sequence>
<dbReference type="Pfam" id="PF10533">
    <property type="entry name" value="Plant_zn_clust"/>
    <property type="match status" value="1"/>
</dbReference>
<evidence type="ECO:0000313" key="9">
    <source>
        <dbReference type="Proteomes" id="UP000775213"/>
    </source>
</evidence>
<dbReference type="InterPro" id="IPR003657">
    <property type="entry name" value="WRKY_dom"/>
</dbReference>
<name>A0AAV7HNT9_DENCH</name>
<dbReference type="Proteomes" id="UP000775213">
    <property type="component" value="Unassembled WGS sequence"/>
</dbReference>
<dbReference type="GO" id="GO:0043565">
    <property type="term" value="F:sequence-specific DNA binding"/>
    <property type="evidence" value="ECO:0007669"/>
    <property type="project" value="InterPro"/>
</dbReference>
<keyword evidence="9" id="KW-1185">Reference proteome</keyword>
<dbReference type="InterPro" id="IPR036576">
    <property type="entry name" value="WRKY_dom_sf"/>
</dbReference>